<dbReference type="GO" id="GO:0016787">
    <property type="term" value="F:hydrolase activity"/>
    <property type="evidence" value="ECO:0007669"/>
    <property type="project" value="UniProtKB-ARBA"/>
</dbReference>
<dbReference type="Gene3D" id="3.40.720.10">
    <property type="entry name" value="Alkaline Phosphatase, subunit A"/>
    <property type="match status" value="1"/>
</dbReference>
<accession>A0AAD9JSJ9</accession>
<protein>
    <recommendedName>
        <fullName evidence="3">Ectonucleotide pyrophosphatase/phosphodiesterase family member 5</fullName>
    </recommendedName>
</protein>
<gene>
    <name evidence="1" type="ORF">LSH36_171g06021</name>
</gene>
<dbReference type="EMBL" id="JAODUP010000171">
    <property type="protein sequence ID" value="KAK2158401.1"/>
    <property type="molecule type" value="Genomic_DNA"/>
</dbReference>
<dbReference type="InterPro" id="IPR002591">
    <property type="entry name" value="Phosphodiest/P_Trfase"/>
</dbReference>
<dbReference type="PANTHER" id="PTHR10151">
    <property type="entry name" value="ECTONUCLEOTIDE PYROPHOSPHATASE/PHOSPHODIESTERASE"/>
    <property type="match status" value="1"/>
</dbReference>
<dbReference type="InterPro" id="IPR017850">
    <property type="entry name" value="Alkaline_phosphatase_core_sf"/>
</dbReference>
<comment type="caution">
    <text evidence="1">The sequence shown here is derived from an EMBL/GenBank/DDBJ whole genome shotgun (WGS) entry which is preliminary data.</text>
</comment>
<dbReference type="AlphaFoldDB" id="A0AAD9JSJ9"/>
<evidence type="ECO:0000313" key="2">
    <source>
        <dbReference type="Proteomes" id="UP001208570"/>
    </source>
</evidence>
<dbReference type="PANTHER" id="PTHR10151:SF120">
    <property type="entry name" value="BIS(5'-ADENOSYL)-TRIPHOSPHATASE"/>
    <property type="match status" value="1"/>
</dbReference>
<dbReference type="Gene3D" id="3.30.1360.180">
    <property type="match status" value="1"/>
</dbReference>
<evidence type="ECO:0008006" key="3">
    <source>
        <dbReference type="Google" id="ProtNLM"/>
    </source>
</evidence>
<dbReference type="SUPFAM" id="SSF53649">
    <property type="entry name" value="Alkaline phosphatase-like"/>
    <property type="match status" value="1"/>
</dbReference>
<reference evidence="1" key="1">
    <citation type="journal article" date="2023" name="Mol. Biol. Evol.">
        <title>Third-Generation Sequencing Reveals the Adaptive Role of the Epigenome in Three Deep-Sea Polychaetes.</title>
        <authorList>
            <person name="Perez M."/>
            <person name="Aroh O."/>
            <person name="Sun Y."/>
            <person name="Lan Y."/>
            <person name="Juniper S.K."/>
            <person name="Young C.R."/>
            <person name="Angers B."/>
            <person name="Qian P.Y."/>
        </authorList>
    </citation>
    <scope>NUCLEOTIDE SEQUENCE</scope>
    <source>
        <strain evidence="1">P08H-3</strain>
    </source>
</reference>
<dbReference type="CDD" id="cd16018">
    <property type="entry name" value="Enpp"/>
    <property type="match status" value="1"/>
</dbReference>
<evidence type="ECO:0000313" key="1">
    <source>
        <dbReference type="EMBL" id="KAK2158401.1"/>
    </source>
</evidence>
<dbReference type="Pfam" id="PF01663">
    <property type="entry name" value="Phosphodiest"/>
    <property type="match status" value="1"/>
</dbReference>
<sequence length="439" mass="50163">MEYKMLYGIWIVTFALRMLSVTAMTGKVLVVSFDGFRWDYLDIVSGIKNFPKFAAEGTYAEYMTSTFTTLTFSTHYSMATGLYQESHGLVSNYMYDPVFNESFSPRCPTANDQKWWGGQPIWITATLQGKKAGCLFWVSSEVEFDGVLPYLWRKYDNSMPFHERVDTVLDWFAYDDIDLGLIYFNQPDKAGHKYGPRSPEVAQQVRVVDEVLGYLVDGVRSRGLDSTLNVIVVSDHGMTNISLDRMIEIPRHADWSLVEQFVEVGAICHLFCKQGQLDVVYEQLARVHPNMTVYRRDDVPVHWHYSRNRRIGDLLLVMDEGWSCTENKTFSWNKNKGSHGYDNRLLSMKPIFMAQGPDIKRGYEIEPFMSLDLYPLTATLLGITPAPNNGTLRIVQDMIRKYTPRTKAVIEANNAPVATPVFGISLMTTTSLTLWRCLA</sequence>
<proteinExistence type="predicted"/>
<keyword evidence="2" id="KW-1185">Reference proteome</keyword>
<organism evidence="1 2">
    <name type="scientific">Paralvinella palmiformis</name>
    <dbReference type="NCBI Taxonomy" id="53620"/>
    <lineage>
        <taxon>Eukaryota</taxon>
        <taxon>Metazoa</taxon>
        <taxon>Spiralia</taxon>
        <taxon>Lophotrochozoa</taxon>
        <taxon>Annelida</taxon>
        <taxon>Polychaeta</taxon>
        <taxon>Sedentaria</taxon>
        <taxon>Canalipalpata</taxon>
        <taxon>Terebellida</taxon>
        <taxon>Terebelliformia</taxon>
        <taxon>Alvinellidae</taxon>
        <taxon>Paralvinella</taxon>
    </lineage>
</organism>
<dbReference type="Proteomes" id="UP001208570">
    <property type="component" value="Unassembled WGS sequence"/>
</dbReference>
<name>A0AAD9JSJ9_9ANNE</name>